<dbReference type="GO" id="GO:0031122">
    <property type="term" value="P:cytoplasmic microtubule organization"/>
    <property type="evidence" value="ECO:0007669"/>
    <property type="project" value="TreeGrafter"/>
</dbReference>
<evidence type="ECO:0000256" key="6">
    <source>
        <dbReference type="SAM" id="MobiDB-lite"/>
    </source>
</evidence>
<keyword evidence="4" id="KW-0493">Microtubule</keyword>
<dbReference type="InterPro" id="IPR040457">
    <property type="entry name" value="GCP_C"/>
</dbReference>
<dbReference type="RefSeq" id="XP_020083600.1">
    <property type="nucleotide sequence ID" value="XM_020228011.1"/>
</dbReference>
<dbReference type="Proteomes" id="UP000092600">
    <property type="component" value="Unassembled WGS sequence"/>
</dbReference>
<dbReference type="PANTHER" id="PTHR19302">
    <property type="entry name" value="GAMMA TUBULIN COMPLEX PROTEIN"/>
    <property type="match status" value="1"/>
</dbReference>
<evidence type="ECO:0000313" key="12">
    <source>
        <dbReference type="RefSeq" id="XP_020083600.1"/>
    </source>
</evidence>
<feature type="domain" description="Gamma tubulin complex component protein N-terminal" evidence="8">
    <location>
        <begin position="200"/>
        <end position="504"/>
    </location>
</feature>
<evidence type="ECO:0000256" key="3">
    <source>
        <dbReference type="ARBA" id="ARBA00022490"/>
    </source>
</evidence>
<proteinExistence type="inferred from homology"/>
<name>A0A199W7G9_ANACO</name>
<evidence type="ECO:0000256" key="2">
    <source>
        <dbReference type="ARBA" id="ARBA00010337"/>
    </source>
</evidence>
<feature type="region of interest" description="Disordered" evidence="6">
    <location>
        <begin position="139"/>
        <end position="164"/>
    </location>
</feature>
<dbReference type="GO" id="GO:0007020">
    <property type="term" value="P:microtubule nucleation"/>
    <property type="evidence" value="ECO:0007669"/>
    <property type="project" value="InterPro"/>
</dbReference>
<dbReference type="Gene3D" id="1.20.120.1900">
    <property type="entry name" value="Gamma-tubulin complex, C-terminal domain"/>
    <property type="match status" value="1"/>
</dbReference>
<comment type="subcellular location">
    <subcellularLocation>
        <location evidence="1">Cytoplasm</location>
        <location evidence="1">Cytoskeleton</location>
    </subcellularLocation>
</comment>
<evidence type="ECO:0000256" key="5">
    <source>
        <dbReference type="ARBA" id="ARBA00023212"/>
    </source>
</evidence>
<evidence type="ECO:0000313" key="11">
    <source>
        <dbReference type="Proteomes" id="UP000515123"/>
    </source>
</evidence>
<evidence type="ECO:0000259" key="8">
    <source>
        <dbReference type="Pfam" id="PF17681"/>
    </source>
</evidence>
<gene>
    <name evidence="12" type="primary">LOC109706967</name>
    <name evidence="9" type="ORF">ACMD2_04176</name>
</gene>
<dbReference type="AlphaFoldDB" id="A0A199W7G9"/>
<dbReference type="GO" id="GO:0051011">
    <property type="term" value="F:microtubule minus-end binding"/>
    <property type="evidence" value="ECO:0007669"/>
    <property type="project" value="TreeGrafter"/>
</dbReference>
<dbReference type="Proteomes" id="UP000515123">
    <property type="component" value="Linkage group 2"/>
</dbReference>
<dbReference type="InterPro" id="IPR041470">
    <property type="entry name" value="GCP_N"/>
</dbReference>
<dbReference type="GO" id="GO:0051321">
    <property type="term" value="P:meiotic cell cycle"/>
    <property type="evidence" value="ECO:0007669"/>
    <property type="project" value="TreeGrafter"/>
</dbReference>
<evidence type="ECO:0000313" key="9">
    <source>
        <dbReference type="EMBL" id="OAY85264.1"/>
    </source>
</evidence>
<dbReference type="GO" id="GO:0000278">
    <property type="term" value="P:mitotic cell cycle"/>
    <property type="evidence" value="ECO:0007669"/>
    <property type="project" value="TreeGrafter"/>
</dbReference>
<dbReference type="GO" id="GO:0051225">
    <property type="term" value="P:spindle assembly"/>
    <property type="evidence" value="ECO:0007669"/>
    <property type="project" value="TreeGrafter"/>
</dbReference>
<dbReference type="GO" id="GO:0005874">
    <property type="term" value="C:microtubule"/>
    <property type="evidence" value="ECO:0007669"/>
    <property type="project" value="UniProtKB-KW"/>
</dbReference>
<organism evidence="9 10">
    <name type="scientific">Ananas comosus</name>
    <name type="common">Pineapple</name>
    <name type="synonym">Ananas ananas</name>
    <dbReference type="NCBI Taxonomy" id="4615"/>
    <lineage>
        <taxon>Eukaryota</taxon>
        <taxon>Viridiplantae</taxon>
        <taxon>Streptophyta</taxon>
        <taxon>Embryophyta</taxon>
        <taxon>Tracheophyta</taxon>
        <taxon>Spermatophyta</taxon>
        <taxon>Magnoliopsida</taxon>
        <taxon>Liliopsida</taxon>
        <taxon>Poales</taxon>
        <taxon>Bromeliaceae</taxon>
        <taxon>Bromelioideae</taxon>
        <taxon>Ananas</taxon>
    </lineage>
</organism>
<evidence type="ECO:0000256" key="1">
    <source>
        <dbReference type="ARBA" id="ARBA00004245"/>
    </source>
</evidence>
<feature type="domain" description="Gamma tubulin complex component C-terminal" evidence="7">
    <location>
        <begin position="510"/>
        <end position="839"/>
    </location>
</feature>
<protein>
    <submittedName>
        <fullName evidence="9 12">Gamma-tubulin complex component 3</fullName>
    </submittedName>
</protein>
<evidence type="ECO:0000259" key="7">
    <source>
        <dbReference type="Pfam" id="PF04130"/>
    </source>
</evidence>
<comment type="similarity">
    <text evidence="2">Belongs to the TUBGCP family.</text>
</comment>
<keyword evidence="5" id="KW-0206">Cytoskeleton</keyword>
<dbReference type="GO" id="GO:0043015">
    <property type="term" value="F:gamma-tubulin binding"/>
    <property type="evidence" value="ECO:0007669"/>
    <property type="project" value="InterPro"/>
</dbReference>
<reference evidence="9 10" key="1">
    <citation type="journal article" date="2016" name="DNA Res.">
        <title>The draft genome of MD-2 pineapple using hybrid error correction of long reads.</title>
        <authorList>
            <person name="Redwan R.M."/>
            <person name="Saidin A."/>
            <person name="Kumar S.V."/>
        </authorList>
    </citation>
    <scope>NUCLEOTIDE SEQUENCE [LARGE SCALE GENOMIC DNA]</scope>
    <source>
        <strain evidence="10">cv. MD2</strain>
        <tissue evidence="9">Leaf</tissue>
    </source>
</reference>
<accession>A0A199W7G9</accession>
<evidence type="ECO:0000256" key="4">
    <source>
        <dbReference type="ARBA" id="ARBA00022701"/>
    </source>
</evidence>
<dbReference type="STRING" id="4615.A0A199W7G9"/>
<dbReference type="InterPro" id="IPR042241">
    <property type="entry name" value="GCP_C_sf"/>
</dbReference>
<dbReference type="GO" id="GO:0000922">
    <property type="term" value="C:spindle pole"/>
    <property type="evidence" value="ECO:0007669"/>
    <property type="project" value="InterPro"/>
</dbReference>
<dbReference type="Pfam" id="PF17681">
    <property type="entry name" value="GCP_N_terminal"/>
    <property type="match status" value="1"/>
</dbReference>
<dbReference type="Pfam" id="PF04130">
    <property type="entry name" value="GCP_C_terminal"/>
    <property type="match status" value="1"/>
</dbReference>
<keyword evidence="11" id="KW-1185">Reference proteome</keyword>
<dbReference type="EMBL" id="LSRQ01000111">
    <property type="protein sequence ID" value="OAY85264.1"/>
    <property type="molecule type" value="Genomic_DNA"/>
</dbReference>
<reference evidence="12" key="2">
    <citation type="submission" date="2025-04" db="UniProtKB">
        <authorList>
            <consortium name="RefSeq"/>
        </authorList>
    </citation>
    <scope>IDENTIFICATION</scope>
    <source>
        <tissue evidence="12">Leaf</tissue>
    </source>
</reference>
<keyword evidence="3" id="KW-0963">Cytoplasm</keyword>
<dbReference type="PANTHER" id="PTHR19302:SF14">
    <property type="entry name" value="GAMMA-TUBULIN COMPLEX COMPONENT 3"/>
    <property type="match status" value="1"/>
</dbReference>
<evidence type="ECO:0000313" key="10">
    <source>
        <dbReference type="Proteomes" id="UP000092600"/>
    </source>
</evidence>
<dbReference type="GeneID" id="109706967"/>
<dbReference type="Gramene" id="Aco020630.1.mrna1">
    <property type="protein sequence ID" value="Aco020630.1.mrna1"/>
    <property type="gene ID" value="Aco020630.1.path1"/>
</dbReference>
<dbReference type="InterPro" id="IPR007259">
    <property type="entry name" value="GCP"/>
</dbReference>
<dbReference type="OrthoDB" id="5860513at2759"/>
<sequence length="846" mass="94908">MDDPKTLDLIKELVLRLLSSSDPSAAAAAGAEATAAAELPRALRFAHRLLSSRLSPSIAPDEAAMAESIKRHLAVSGRSADALAFADLHSKLAARAAAPGAVRNRWSLLYLLKSLSDDRRHRDPHLLLPSSSCAAAPGGLPALPLDNHSPSPRRPARKTLGPSGGVLLVSKDPENIREIALREYADLVMDETEVSESALVRDVLYACQGIDGRYVRFDKISDGYDLPESLKLPRSTKTLVRKLCEMGFLFRKVRGYITESMSRFPAEEVGTVGQAFCSALQDELSDYYKLLAVLESQSLNPIPTPGSDSGVPGNYLSLRRLAVWLAEPFVRMRLMAVLVDGCRGLRGGAMAGAIHSQAQHGDPLVRDFMGRLLRRVCSPLFEMVRSWVLEGELEDVFAEFFILSQPVKAESLWREGYRIQSAMLPSFISPTLAQRILRTGKSINFLRVCCEDNGWAEAAAEVAALVGTTTRRGGLEYGETDALEALVVEAAKRIDRHLMDVIRKRYRFKDHCLAIKQYLLLGQGDFVQYLMDIVGPELSEPANTISSFQLAGLLETAIRASNAQYDDRDILDRLKVKMMDHGDGDRGWDVFSLEYDARVPLDTVFTASVMKRYLKIFNFLWKLKRVEHALTGLWKTMKPNRIISCAFAKEGSIKAQFVSVLRKCQVLWNEMNHFVTNFEYYIMFEVLEVSWAHFSEEMDAAKDLDDLLTAHDKYLNSIAEKSLLGERSHGVLKTLFALFDIILRFRSHSDRWFERIHELQLRGKGKTRTRSKEQDSWLDGGRKAMIQLAGELLRKMGEDLDLIAIDYSASLDDFISQLPLQQHVDLKFLLFRLDFTEFYSGLSCSK</sequence>
<dbReference type="GO" id="GO:0000930">
    <property type="term" value="C:gamma-tubulin complex"/>
    <property type="evidence" value="ECO:0007669"/>
    <property type="project" value="TreeGrafter"/>
</dbReference>